<dbReference type="WBParaSite" id="SSTP_0000468250.1">
    <property type="protein sequence ID" value="SSTP_0000468250.1"/>
    <property type="gene ID" value="SSTP_0000468250"/>
</dbReference>
<dbReference type="InterPro" id="IPR036397">
    <property type="entry name" value="RNaseH_sf"/>
</dbReference>
<sequence>MPQTTVWRALKSLNLHSYCMATVQQLKPYDLNVRRQFCFDELEHITRNSNYSINLIFSDETHFHLNSGINRYNCRIWSVENPRWFEKHPLHSSRVTVWEAISYDKVYGPYFFEGTVTGKSYLDLLQTQILPEIVSKHSSDEFIFIQNMTLLHFSKLVREWLGTILMIAE</sequence>
<dbReference type="Gene3D" id="3.30.420.10">
    <property type="entry name" value="Ribonuclease H-like superfamily/Ribonuclease H"/>
    <property type="match status" value="1"/>
</dbReference>
<dbReference type="GO" id="GO:0003676">
    <property type="term" value="F:nucleic acid binding"/>
    <property type="evidence" value="ECO:0007669"/>
    <property type="project" value="InterPro"/>
</dbReference>
<reference evidence="1" key="1">
    <citation type="submission" date="2015-08" db="UniProtKB">
        <authorList>
            <consortium name="WormBaseParasite"/>
        </authorList>
    </citation>
    <scope>IDENTIFICATION</scope>
</reference>
<dbReference type="PANTHER" id="PTHR47326:SF1">
    <property type="entry name" value="HTH PSQ-TYPE DOMAIN-CONTAINING PROTEIN"/>
    <property type="match status" value="1"/>
</dbReference>
<dbReference type="AlphaFoldDB" id="A0A0K0E597"/>
<protein>
    <submittedName>
        <fullName evidence="1">Transposable element Tc3 transposase</fullName>
    </submittedName>
</protein>
<organism evidence="1">
    <name type="scientific">Strongyloides stercoralis</name>
    <name type="common">Threadworm</name>
    <dbReference type="NCBI Taxonomy" id="6248"/>
    <lineage>
        <taxon>Eukaryota</taxon>
        <taxon>Metazoa</taxon>
        <taxon>Ecdysozoa</taxon>
        <taxon>Nematoda</taxon>
        <taxon>Chromadorea</taxon>
        <taxon>Rhabditida</taxon>
        <taxon>Tylenchina</taxon>
        <taxon>Panagrolaimomorpha</taxon>
        <taxon>Strongyloidoidea</taxon>
        <taxon>Strongyloididae</taxon>
        <taxon>Strongyloides</taxon>
    </lineage>
</organism>
<name>A0A0K0E597_STRER</name>
<proteinExistence type="predicted"/>
<dbReference type="STRING" id="6248.A0A0K0E597"/>
<dbReference type="PANTHER" id="PTHR47326">
    <property type="entry name" value="TRANSPOSABLE ELEMENT TC3 TRANSPOSASE-LIKE PROTEIN"/>
    <property type="match status" value="1"/>
</dbReference>
<accession>A0A0K0E597</accession>
<evidence type="ECO:0000313" key="1">
    <source>
        <dbReference type="WBParaSite" id="SSTP_0000468250.1"/>
    </source>
</evidence>